<reference evidence="9 10" key="1">
    <citation type="submission" date="2015-12" db="EMBL/GenBank/DDBJ databases">
        <title>The genome of Folsomia candida.</title>
        <authorList>
            <person name="Faddeeva A."/>
            <person name="Derks M.F."/>
            <person name="Anvar Y."/>
            <person name="Smit S."/>
            <person name="Van Straalen N."/>
            <person name="Roelofs D."/>
        </authorList>
    </citation>
    <scope>NUCLEOTIDE SEQUENCE [LARGE SCALE GENOMIC DNA]</scope>
    <source>
        <strain evidence="9 10">VU population</strain>
        <tissue evidence="9">Whole body</tissue>
    </source>
</reference>
<comment type="subcellular location">
    <subcellularLocation>
        <location evidence="1">Membrane</location>
    </subcellularLocation>
</comment>
<comment type="similarity">
    <text evidence="2">Belongs to the TMEM9 family.</text>
</comment>
<dbReference type="OMA" id="DDKRCKC"/>
<keyword evidence="4 7" id="KW-1133">Transmembrane helix</keyword>
<keyword evidence="3 7" id="KW-0812">Transmembrane</keyword>
<keyword evidence="10" id="KW-1185">Reference proteome</keyword>
<dbReference type="PANTHER" id="PTHR13064:SF6">
    <property type="entry name" value="TRANSMEMBRANE PROTEIN 9"/>
    <property type="match status" value="1"/>
</dbReference>
<organism evidence="9 10">
    <name type="scientific">Folsomia candida</name>
    <name type="common">Springtail</name>
    <dbReference type="NCBI Taxonomy" id="158441"/>
    <lineage>
        <taxon>Eukaryota</taxon>
        <taxon>Metazoa</taxon>
        <taxon>Ecdysozoa</taxon>
        <taxon>Arthropoda</taxon>
        <taxon>Hexapoda</taxon>
        <taxon>Collembola</taxon>
        <taxon>Entomobryomorpha</taxon>
        <taxon>Isotomoidea</taxon>
        <taxon>Isotomidae</taxon>
        <taxon>Proisotominae</taxon>
        <taxon>Folsomia</taxon>
    </lineage>
</organism>
<dbReference type="GO" id="GO:0005765">
    <property type="term" value="C:lysosomal membrane"/>
    <property type="evidence" value="ECO:0007669"/>
    <property type="project" value="InterPro"/>
</dbReference>
<keyword evidence="8" id="KW-0732">Signal</keyword>
<dbReference type="AlphaFoldDB" id="A0A226E5T3"/>
<accession>A0A226E5T3</accession>
<protein>
    <submittedName>
        <fullName evidence="9">Transmembrane protein 9</fullName>
    </submittedName>
</protein>
<evidence type="ECO:0000313" key="10">
    <source>
        <dbReference type="Proteomes" id="UP000198287"/>
    </source>
</evidence>
<feature type="chain" id="PRO_5012601382" evidence="8">
    <location>
        <begin position="32"/>
        <end position="226"/>
    </location>
</feature>
<evidence type="ECO:0000256" key="2">
    <source>
        <dbReference type="ARBA" id="ARBA00007264"/>
    </source>
</evidence>
<evidence type="ECO:0000256" key="8">
    <source>
        <dbReference type="SAM" id="SignalP"/>
    </source>
</evidence>
<proteinExistence type="inferred from homology"/>
<dbReference type="STRING" id="158441.A0A226E5T3"/>
<comment type="caution">
    <text evidence="9">The sequence shown here is derived from an EMBL/GenBank/DDBJ whole genome shotgun (WGS) entry which is preliminary data.</text>
</comment>
<dbReference type="EMBL" id="LNIX01000006">
    <property type="protein sequence ID" value="OXA52993.1"/>
    <property type="molecule type" value="Genomic_DNA"/>
</dbReference>
<evidence type="ECO:0000256" key="4">
    <source>
        <dbReference type="ARBA" id="ARBA00022989"/>
    </source>
</evidence>
<feature type="signal peptide" evidence="8">
    <location>
        <begin position="1"/>
        <end position="31"/>
    </location>
</feature>
<evidence type="ECO:0000256" key="1">
    <source>
        <dbReference type="ARBA" id="ARBA00004370"/>
    </source>
</evidence>
<evidence type="ECO:0000256" key="6">
    <source>
        <dbReference type="SAM" id="MobiDB-lite"/>
    </source>
</evidence>
<dbReference type="Proteomes" id="UP000198287">
    <property type="component" value="Unassembled WGS sequence"/>
</dbReference>
<evidence type="ECO:0000256" key="7">
    <source>
        <dbReference type="SAM" id="Phobius"/>
    </source>
</evidence>
<evidence type="ECO:0000256" key="5">
    <source>
        <dbReference type="ARBA" id="ARBA00023136"/>
    </source>
</evidence>
<evidence type="ECO:0000313" key="9">
    <source>
        <dbReference type="EMBL" id="OXA52993.1"/>
    </source>
</evidence>
<evidence type="ECO:0000256" key="3">
    <source>
        <dbReference type="ARBA" id="ARBA00022692"/>
    </source>
</evidence>
<feature type="transmembrane region" description="Helical" evidence="7">
    <location>
        <begin position="118"/>
        <end position="140"/>
    </location>
</feature>
<dbReference type="Pfam" id="PF05434">
    <property type="entry name" value="Tmemb_9"/>
    <property type="match status" value="1"/>
</dbReference>
<feature type="compositionally biased region" description="Polar residues" evidence="6">
    <location>
        <begin position="190"/>
        <end position="204"/>
    </location>
</feature>
<keyword evidence="5 7" id="KW-0472">Membrane</keyword>
<dbReference type="InterPro" id="IPR008853">
    <property type="entry name" value="TMEM9/TMEM9B"/>
</dbReference>
<sequence>MIEYDLSSHMTVSKWAVSAAVILLLVHSSEGQYDNTRCKCICPDPEVVNYNGTSPNSSGSSTNRTLYISNSVPANLCTCDDVVLPVVETFANIKGKTREFCPRCDCVYESRNLEIIKVVVIIVIWVVSLLMIYMLFLMCLDPLLNKRIKNTAYQEHTNEDDESVGGGRTSHPMRVTGGGSVTSTTVATSLGPSSSVLNRVGHQQSKWKRQVQEQRKNIYDRHTMLN</sequence>
<dbReference type="OrthoDB" id="10059035at2759"/>
<dbReference type="PANTHER" id="PTHR13064">
    <property type="entry name" value="TRANSMEMBRANE PROTEIN 9 FAMILY MEMBER"/>
    <property type="match status" value="1"/>
</dbReference>
<feature type="region of interest" description="Disordered" evidence="6">
    <location>
        <begin position="156"/>
        <end position="212"/>
    </location>
</feature>
<gene>
    <name evidence="9" type="ORF">Fcan01_12540</name>
</gene>
<name>A0A226E5T3_FOLCA</name>